<feature type="region of interest" description="Disordered" evidence="5">
    <location>
        <begin position="183"/>
        <end position="221"/>
    </location>
</feature>
<evidence type="ECO:0000256" key="7">
    <source>
        <dbReference type="SAM" id="SignalP"/>
    </source>
</evidence>
<name>A0A4Q9MAW2_9APHY</name>
<feature type="compositionally biased region" description="Low complexity" evidence="5">
    <location>
        <begin position="409"/>
        <end position="418"/>
    </location>
</feature>
<evidence type="ECO:0000256" key="1">
    <source>
        <dbReference type="ARBA" id="ARBA00004167"/>
    </source>
</evidence>
<feature type="chain" id="PRO_5020227269" description="Mid2 domain-containing protein" evidence="7">
    <location>
        <begin position="25"/>
        <end position="444"/>
    </location>
</feature>
<feature type="transmembrane region" description="Helical" evidence="6">
    <location>
        <begin position="225"/>
        <end position="247"/>
    </location>
</feature>
<dbReference type="GO" id="GO:0071944">
    <property type="term" value="C:cell periphery"/>
    <property type="evidence" value="ECO:0007669"/>
    <property type="project" value="UniProtKB-ARBA"/>
</dbReference>
<keyword evidence="3 6" id="KW-1133">Transmembrane helix</keyword>
<feature type="compositionally biased region" description="Polar residues" evidence="5">
    <location>
        <begin position="276"/>
        <end position="294"/>
    </location>
</feature>
<feature type="region of interest" description="Disordered" evidence="5">
    <location>
        <begin position="340"/>
        <end position="444"/>
    </location>
</feature>
<feature type="compositionally biased region" description="Acidic residues" evidence="5">
    <location>
        <begin position="387"/>
        <end position="396"/>
    </location>
</feature>
<feature type="compositionally biased region" description="Basic and acidic residues" evidence="5">
    <location>
        <begin position="432"/>
        <end position="444"/>
    </location>
</feature>
<reference evidence="8" key="1">
    <citation type="submission" date="2019-01" db="EMBL/GenBank/DDBJ databases">
        <title>Draft genome sequences of three monokaryotic isolates of the white-rot basidiomycete fungus Dichomitus squalens.</title>
        <authorList>
            <consortium name="DOE Joint Genome Institute"/>
            <person name="Lopez S.C."/>
            <person name="Andreopoulos B."/>
            <person name="Pangilinan J."/>
            <person name="Lipzen A."/>
            <person name="Riley R."/>
            <person name="Ahrendt S."/>
            <person name="Ng V."/>
            <person name="Barry K."/>
            <person name="Daum C."/>
            <person name="Grigoriev I.V."/>
            <person name="Hilden K.S."/>
            <person name="Makela M.R."/>
            <person name="de Vries R.P."/>
        </authorList>
    </citation>
    <scope>NUCLEOTIDE SEQUENCE [LARGE SCALE GENOMIC DNA]</scope>
    <source>
        <strain evidence="8">OM18370.1</strain>
    </source>
</reference>
<evidence type="ECO:0000256" key="5">
    <source>
        <dbReference type="SAM" id="MobiDB-lite"/>
    </source>
</evidence>
<accession>A0A4Q9MAW2</accession>
<dbReference type="Proteomes" id="UP000292957">
    <property type="component" value="Unassembled WGS sequence"/>
</dbReference>
<evidence type="ECO:0000256" key="4">
    <source>
        <dbReference type="ARBA" id="ARBA00023136"/>
    </source>
</evidence>
<dbReference type="PANTHER" id="PTHR15549">
    <property type="entry name" value="PAIRED IMMUNOGLOBULIN-LIKE TYPE 2 RECEPTOR"/>
    <property type="match status" value="1"/>
</dbReference>
<protein>
    <recommendedName>
        <fullName evidence="9">Mid2 domain-containing protein</fullName>
    </recommendedName>
</protein>
<evidence type="ECO:0000313" key="8">
    <source>
        <dbReference type="EMBL" id="TBU22876.1"/>
    </source>
</evidence>
<gene>
    <name evidence="8" type="ORF">BD311DRAFT_769610</name>
</gene>
<dbReference type="OrthoDB" id="2757214at2759"/>
<organism evidence="8">
    <name type="scientific">Dichomitus squalens</name>
    <dbReference type="NCBI Taxonomy" id="114155"/>
    <lineage>
        <taxon>Eukaryota</taxon>
        <taxon>Fungi</taxon>
        <taxon>Dikarya</taxon>
        <taxon>Basidiomycota</taxon>
        <taxon>Agaricomycotina</taxon>
        <taxon>Agaricomycetes</taxon>
        <taxon>Polyporales</taxon>
        <taxon>Polyporaceae</taxon>
        <taxon>Dichomitus</taxon>
    </lineage>
</organism>
<feature type="signal peptide" evidence="7">
    <location>
        <begin position="1"/>
        <end position="24"/>
    </location>
</feature>
<keyword evidence="7" id="KW-0732">Signal</keyword>
<dbReference type="GO" id="GO:0016020">
    <property type="term" value="C:membrane"/>
    <property type="evidence" value="ECO:0007669"/>
    <property type="project" value="UniProtKB-SubCell"/>
</dbReference>
<sequence length="444" mass="46616">MPRLGLWLAYSFLSLPLWTRGVYGDNTTCASAQLDWYTDAVGETPCVTYQRLRQICNNDYQVQKFRPNTPGDNCNDQLSGCCCNSVAWALSMLCMNCQYDTEEGGDGIDAGVGGYGLYLGSCSPVQNKTLPNDIQSAVCNKEIKLDRSLYGLFWDTGAWFYVYTKETIVADLAASNNNTFTNCASTTKNNTTTTSGTQTTSGALTGSAAPTSTGSSSSSSHTGAIVGGVVGGIVGAIALGLVAFFLLRRRARSQGPRPLDLAGEYRYEDGGDPPMSTVTPFSATASQGPTSRYGRTSDLAEESESIALLPRSGPQSSASGSGAGSGLMLAGGSAATTSSKFAGVDGYPQSPPALDEEGERHADAGPVPQLQRSASGRLPPAYRSWEDEPNELEPEPQWDGPSVTGVPYAAAASSSDAAPLPQTPLSPQYPADVKRPAGHHDGYI</sequence>
<evidence type="ECO:0000256" key="3">
    <source>
        <dbReference type="ARBA" id="ARBA00022989"/>
    </source>
</evidence>
<keyword evidence="4 6" id="KW-0472">Membrane</keyword>
<dbReference type="InterPro" id="IPR051694">
    <property type="entry name" value="Immunoregulatory_rcpt-like"/>
</dbReference>
<keyword evidence="2 6" id="KW-0812">Transmembrane</keyword>
<dbReference type="EMBL" id="ML143523">
    <property type="protein sequence ID" value="TBU22876.1"/>
    <property type="molecule type" value="Genomic_DNA"/>
</dbReference>
<evidence type="ECO:0000256" key="6">
    <source>
        <dbReference type="SAM" id="Phobius"/>
    </source>
</evidence>
<comment type="subcellular location">
    <subcellularLocation>
        <location evidence="1">Membrane</location>
        <topology evidence="1">Single-pass membrane protein</topology>
    </subcellularLocation>
</comment>
<dbReference type="AlphaFoldDB" id="A0A4Q9MAW2"/>
<evidence type="ECO:0008006" key="9">
    <source>
        <dbReference type="Google" id="ProtNLM"/>
    </source>
</evidence>
<evidence type="ECO:0000256" key="2">
    <source>
        <dbReference type="ARBA" id="ARBA00022692"/>
    </source>
</evidence>
<proteinExistence type="predicted"/>
<feature type="region of interest" description="Disordered" evidence="5">
    <location>
        <begin position="256"/>
        <end position="302"/>
    </location>
</feature>